<sequence>MTMTMLVARLVRRSSAALAAGALCVFCTSVAMTPAQAAGAKREGTYVGDFKGWEVVCDNIERCTAEGTDDSGNGDALVVWLRRDAGADGAARLQIANDKPFDGSHMHLDGHPFAVDRSKWTEWKDKDAQTYAYRLATEDPGVIAAWVAAARDASTLSFGGTSSASVPKLSLAGLSAALLAVDDKQGRVGTVTAWRRAGNAPASTVPAAKPISIIGPAKPVPDLSPAEQHRLIAATFARFHTDVKRCIDDEGNADDGKAGPPDGSTASALTADEALVSLGCGDSEAYNPTSLWYRVTRHEPFSAKPFDFGAQARNGNGDDNDVPPNELTSAGYESSKAELSVFDRARGMGDCGAMTTWIFDGAKFVMARERFQGECVGLFSDDWPWLYRTKP</sequence>
<gene>
    <name evidence="2" type="ORF">DWV00_07495</name>
</gene>
<accession>A0A3D8K2F4</accession>
<evidence type="ECO:0000256" key="1">
    <source>
        <dbReference type="SAM" id="SignalP"/>
    </source>
</evidence>
<reference evidence="2 3" key="1">
    <citation type="submission" date="2018-08" db="EMBL/GenBank/DDBJ databases">
        <title>Paraburkholderia sp. DHOM06 isolated from forest soil.</title>
        <authorList>
            <person name="Gao Z.-H."/>
            <person name="Qiu L.-H."/>
        </authorList>
    </citation>
    <scope>NUCLEOTIDE SEQUENCE [LARGE SCALE GENOMIC DNA]</scope>
    <source>
        <strain evidence="2 3">DHOM06</strain>
    </source>
</reference>
<dbReference type="RefSeq" id="WP_115532945.1">
    <property type="nucleotide sequence ID" value="NZ_QRGA01000004.1"/>
</dbReference>
<dbReference type="Proteomes" id="UP000256838">
    <property type="component" value="Unassembled WGS sequence"/>
</dbReference>
<evidence type="ECO:0000313" key="2">
    <source>
        <dbReference type="EMBL" id="RDU99498.1"/>
    </source>
</evidence>
<dbReference type="EMBL" id="QRGA01000004">
    <property type="protein sequence ID" value="RDU99498.1"/>
    <property type="molecule type" value="Genomic_DNA"/>
</dbReference>
<dbReference type="OrthoDB" id="6183301at2"/>
<proteinExistence type="predicted"/>
<dbReference type="Pfam" id="PF06674">
    <property type="entry name" value="DUF1176"/>
    <property type="match status" value="1"/>
</dbReference>
<organism evidence="2 3">
    <name type="scientific">Trinickia dinghuensis</name>
    <dbReference type="NCBI Taxonomy" id="2291023"/>
    <lineage>
        <taxon>Bacteria</taxon>
        <taxon>Pseudomonadati</taxon>
        <taxon>Pseudomonadota</taxon>
        <taxon>Betaproteobacteria</taxon>
        <taxon>Burkholderiales</taxon>
        <taxon>Burkholderiaceae</taxon>
        <taxon>Trinickia</taxon>
    </lineage>
</organism>
<dbReference type="InterPro" id="IPR009560">
    <property type="entry name" value="DUF1176"/>
</dbReference>
<dbReference type="AlphaFoldDB" id="A0A3D8K2F4"/>
<evidence type="ECO:0000313" key="3">
    <source>
        <dbReference type="Proteomes" id="UP000256838"/>
    </source>
</evidence>
<keyword evidence="3" id="KW-1185">Reference proteome</keyword>
<name>A0A3D8K2F4_9BURK</name>
<comment type="caution">
    <text evidence="2">The sequence shown here is derived from an EMBL/GenBank/DDBJ whole genome shotgun (WGS) entry which is preliminary data.</text>
</comment>
<protein>
    <submittedName>
        <fullName evidence="2">DUF1176 domain-containing protein</fullName>
    </submittedName>
</protein>
<feature type="chain" id="PRO_5017765528" evidence="1">
    <location>
        <begin position="20"/>
        <end position="391"/>
    </location>
</feature>
<feature type="signal peptide" evidence="1">
    <location>
        <begin position="1"/>
        <end position="19"/>
    </location>
</feature>
<keyword evidence="1" id="KW-0732">Signal</keyword>